<organism evidence="1">
    <name type="scientific">Colwellia sp. C1</name>
    <dbReference type="NCBI Taxonomy" id="1737566"/>
    <lineage>
        <taxon>Bacteria</taxon>
        <taxon>Pseudomonadati</taxon>
        <taxon>Pseudomonadota</taxon>
        <taxon>Gammaproteobacteria</taxon>
        <taxon>Alteromonadales</taxon>
        <taxon>Colwelliaceae</taxon>
        <taxon>Colwellia</taxon>
    </lineage>
</organism>
<dbReference type="EMBL" id="KT428294">
    <property type="protein sequence ID" value="ALK44229.1"/>
    <property type="molecule type" value="Genomic_DNA"/>
</dbReference>
<sequence length="40" mass="4466">MLPNLPSTSQWGTQRHSFFLISLTFGQIGYATSALPREVI</sequence>
<dbReference type="AlphaFoldDB" id="A0A0P0LXS9"/>
<accession>A0A0P0LXS9</accession>
<protein>
    <recommendedName>
        <fullName evidence="2">MFS transporter</fullName>
    </recommendedName>
</protein>
<proteinExistence type="predicted"/>
<name>A0A0P0LXS9_9GAMM</name>
<reference evidence="1" key="1">
    <citation type="submission" date="2015-08" db="EMBL/GenBank/DDBJ databases">
        <title>Partial sequence of psychrophilic Colwellia sp.</title>
        <authorList>
            <person name="Pankowski J.A."/>
            <person name="Leong J.S."/>
            <person name="Nano F.E."/>
        </authorList>
    </citation>
    <scope>NUCLEOTIDE SEQUENCE</scope>
    <source>
        <strain evidence="1">C1</strain>
    </source>
</reference>
<evidence type="ECO:0000313" key="1">
    <source>
        <dbReference type="EMBL" id="ALK44229.1"/>
    </source>
</evidence>
<evidence type="ECO:0008006" key="2">
    <source>
        <dbReference type="Google" id="ProtNLM"/>
    </source>
</evidence>